<evidence type="ECO:0000259" key="1">
    <source>
        <dbReference type="SMART" id="SM00421"/>
    </source>
</evidence>
<sequence>MWSNLPAQRAALGPRYHVVEAAPFRMAREWRDQGWLRQIKVYRLRRQCKGWQVAPWWRFPPGRWPAPPRELIAWAQRQAASNEQHPCHTTTALRLAVSFLLCPYPTQMALYCLELSEDLETQVVPILQESLRTFHAILEAEEPFHPQLTPGDLRIAQMLLEGIGQSEVAARLGLSESTVRSRIAVLCRRYGVPNRRALLACLFKTIGPDQQGLRRSPQSFPAQQE</sequence>
<name>A0A3M8QNY1_9PROT</name>
<accession>A0A3M8QNY1</accession>
<dbReference type="Gene3D" id="1.10.10.10">
    <property type="entry name" value="Winged helix-like DNA-binding domain superfamily/Winged helix DNA-binding domain"/>
    <property type="match status" value="1"/>
</dbReference>
<reference evidence="2" key="1">
    <citation type="submission" date="2018-10" db="EMBL/GenBank/DDBJ databases">
        <title>Acidithiobacillus sulfuriphilus sp. nov.: an extremely acidophilic sulfur-oxidizing chemolithotroph isolated from a neutral pH environment.</title>
        <authorList>
            <person name="Falagan C."/>
            <person name="Moya-Beltran A."/>
            <person name="Quatrini R."/>
            <person name="Johnson D.B."/>
        </authorList>
    </citation>
    <scope>NUCLEOTIDE SEQUENCE [LARGE SCALE GENOMIC DNA]</scope>
    <source>
        <strain evidence="2">CJ-2</strain>
    </source>
</reference>
<dbReference type="SMART" id="SM00421">
    <property type="entry name" value="HTH_LUXR"/>
    <property type="match status" value="1"/>
</dbReference>
<evidence type="ECO:0000313" key="2">
    <source>
        <dbReference type="EMBL" id="RNF57858.1"/>
    </source>
</evidence>
<dbReference type="EMBL" id="RIZI01000194">
    <property type="protein sequence ID" value="RNF57858.1"/>
    <property type="molecule type" value="Genomic_DNA"/>
</dbReference>
<proteinExistence type="predicted"/>
<dbReference type="OrthoDB" id="3679796at2"/>
<organism evidence="2">
    <name type="scientific">Acidithiobacillus sulfuriphilus</name>
    <dbReference type="NCBI Taxonomy" id="1867749"/>
    <lineage>
        <taxon>Bacteria</taxon>
        <taxon>Pseudomonadati</taxon>
        <taxon>Pseudomonadota</taxon>
        <taxon>Acidithiobacillia</taxon>
        <taxon>Acidithiobacillales</taxon>
        <taxon>Acidithiobacillaceae</taxon>
        <taxon>Acidithiobacillus</taxon>
    </lineage>
</organism>
<dbReference type="GO" id="GO:0006355">
    <property type="term" value="P:regulation of DNA-templated transcription"/>
    <property type="evidence" value="ECO:0007669"/>
    <property type="project" value="InterPro"/>
</dbReference>
<dbReference type="Pfam" id="PF00196">
    <property type="entry name" value="GerE"/>
    <property type="match status" value="1"/>
</dbReference>
<comment type="caution">
    <text evidence="2">The sequence shown here is derived from an EMBL/GenBank/DDBJ whole genome shotgun (WGS) entry which is preliminary data.</text>
</comment>
<dbReference type="SUPFAM" id="SSF46894">
    <property type="entry name" value="C-terminal effector domain of the bipartite response regulators"/>
    <property type="match status" value="1"/>
</dbReference>
<dbReference type="InterPro" id="IPR036388">
    <property type="entry name" value="WH-like_DNA-bd_sf"/>
</dbReference>
<gene>
    <name evidence="2" type="ORF">EC580_13785</name>
</gene>
<protein>
    <submittedName>
        <fullName evidence="2">LuxR family transcriptional regulator</fullName>
    </submittedName>
</protein>
<dbReference type="InterPro" id="IPR016032">
    <property type="entry name" value="Sig_transdc_resp-reg_C-effctor"/>
</dbReference>
<dbReference type="RefSeq" id="WP_123106032.1">
    <property type="nucleotide sequence ID" value="NZ_CP127527.1"/>
</dbReference>
<dbReference type="GO" id="GO:0003677">
    <property type="term" value="F:DNA binding"/>
    <property type="evidence" value="ECO:0007669"/>
    <property type="project" value="InterPro"/>
</dbReference>
<dbReference type="InterPro" id="IPR000792">
    <property type="entry name" value="Tscrpt_reg_LuxR_C"/>
</dbReference>
<feature type="domain" description="HTH luxR-type" evidence="1">
    <location>
        <begin position="145"/>
        <end position="202"/>
    </location>
</feature>
<dbReference type="AlphaFoldDB" id="A0A3M8QNY1"/>